<accession>A0A254PZ01</accession>
<evidence type="ECO:0000313" key="1">
    <source>
        <dbReference type="EMBL" id="OWS71800.1"/>
    </source>
</evidence>
<reference evidence="1 2" key="1">
    <citation type="submission" date="2017-05" db="EMBL/GenBank/DDBJ databases">
        <title>Polynucleobacter sp. MWH-K35W1 isolated from the permanently anoxic monimolimnion of a meromictic lake.</title>
        <authorList>
            <person name="Hahn M.W."/>
        </authorList>
    </citation>
    <scope>NUCLEOTIDE SEQUENCE [LARGE SCALE GENOMIC DNA]</scope>
    <source>
        <strain evidence="1 2">MWH-K35W1</strain>
    </source>
</reference>
<dbReference type="RefSeq" id="WP_088527203.1">
    <property type="nucleotide sequence ID" value="NZ_NGUO01000008.1"/>
</dbReference>
<organism evidence="1 2">
    <name type="scientific">Polynucleobacter aenigmaticus</name>
    <dbReference type="NCBI Taxonomy" id="1743164"/>
    <lineage>
        <taxon>Bacteria</taxon>
        <taxon>Pseudomonadati</taxon>
        <taxon>Pseudomonadota</taxon>
        <taxon>Betaproteobacteria</taxon>
        <taxon>Burkholderiales</taxon>
        <taxon>Burkholderiaceae</taxon>
        <taxon>Polynucleobacter</taxon>
    </lineage>
</organism>
<dbReference type="OrthoDB" id="9126739at2"/>
<comment type="caution">
    <text evidence="1">The sequence shown here is derived from an EMBL/GenBank/DDBJ whole genome shotgun (WGS) entry which is preliminary data.</text>
</comment>
<proteinExistence type="predicted"/>
<evidence type="ECO:0000313" key="2">
    <source>
        <dbReference type="Proteomes" id="UP000198104"/>
    </source>
</evidence>
<dbReference type="Proteomes" id="UP000198104">
    <property type="component" value="Unassembled WGS sequence"/>
</dbReference>
<keyword evidence="2" id="KW-1185">Reference proteome</keyword>
<gene>
    <name evidence="1" type="ORF">CBI30_04925</name>
</gene>
<dbReference type="EMBL" id="NGUO01000008">
    <property type="protein sequence ID" value="OWS71800.1"/>
    <property type="molecule type" value="Genomic_DNA"/>
</dbReference>
<name>A0A254PZ01_9BURK</name>
<dbReference type="AlphaFoldDB" id="A0A254PZ01"/>
<sequence length="226" mass="25968">MSLDNRKILDCYSKYGCVLDCLFTTWFEGHKKQLMDSSPPVIEIIKGKDRFFVCDDDVLLKLCSDQDPPSISQLVNALSQIWPNTQIKQIHSQVLKGAKLKNMWKDLLLIYTMASNPDTELWRAGAMAMLVDRFIGRLDPLAARHKSGDDHMRRHMTLMVMRHKESALNISEQAALGIFPQQELGKSFQTRFNFEDENFASRLFSLGNHEFDCAKDRVSQLTRHAC</sequence>
<protein>
    <submittedName>
        <fullName evidence="1">Uncharacterized protein</fullName>
    </submittedName>
</protein>